<protein>
    <submittedName>
        <fullName evidence="1">Uncharacterized protein</fullName>
    </submittedName>
</protein>
<reference evidence="1 2" key="2">
    <citation type="journal article" date="2022" name="Mol. Ecol. Resour.">
        <title>The genomes of chicory, endive, great burdock and yacon provide insights into Asteraceae paleo-polyploidization history and plant inulin production.</title>
        <authorList>
            <person name="Fan W."/>
            <person name="Wang S."/>
            <person name="Wang H."/>
            <person name="Wang A."/>
            <person name="Jiang F."/>
            <person name="Liu H."/>
            <person name="Zhao H."/>
            <person name="Xu D."/>
            <person name="Zhang Y."/>
        </authorList>
    </citation>
    <scope>NUCLEOTIDE SEQUENCE [LARGE SCALE GENOMIC DNA]</scope>
    <source>
        <strain evidence="2">cv. Niubang</strain>
    </source>
</reference>
<comment type="caution">
    <text evidence="1">The sequence shown here is derived from an EMBL/GenBank/DDBJ whole genome shotgun (WGS) entry which is preliminary data.</text>
</comment>
<gene>
    <name evidence="1" type="ORF">L6452_03015</name>
</gene>
<reference evidence="2" key="1">
    <citation type="journal article" date="2022" name="Mol. Ecol. Resour.">
        <title>The genomes of chicory, endive, great burdock and yacon provide insights into Asteraceae palaeo-polyploidization history and plant inulin production.</title>
        <authorList>
            <person name="Fan W."/>
            <person name="Wang S."/>
            <person name="Wang H."/>
            <person name="Wang A."/>
            <person name="Jiang F."/>
            <person name="Liu H."/>
            <person name="Zhao H."/>
            <person name="Xu D."/>
            <person name="Zhang Y."/>
        </authorList>
    </citation>
    <scope>NUCLEOTIDE SEQUENCE [LARGE SCALE GENOMIC DNA]</scope>
    <source>
        <strain evidence="2">cv. Niubang</strain>
    </source>
</reference>
<evidence type="ECO:0000313" key="2">
    <source>
        <dbReference type="Proteomes" id="UP001055879"/>
    </source>
</evidence>
<sequence>MGCGSRIGLPGSWPAKPLPGLGSRLSPGPWLPAPKDLDSRFHHLVVPASRSGSTRAALVEELLGDLGETTPGSSMSKVHPSDEFPMRPGGINSRFQHVPGEGISPHPGRATPGVTEGFSKTSNTTR</sequence>
<accession>A0ACB9FL66</accession>
<organism evidence="1 2">
    <name type="scientific">Arctium lappa</name>
    <name type="common">Greater burdock</name>
    <name type="synonym">Lappa major</name>
    <dbReference type="NCBI Taxonomy" id="4217"/>
    <lineage>
        <taxon>Eukaryota</taxon>
        <taxon>Viridiplantae</taxon>
        <taxon>Streptophyta</taxon>
        <taxon>Embryophyta</taxon>
        <taxon>Tracheophyta</taxon>
        <taxon>Spermatophyta</taxon>
        <taxon>Magnoliopsida</taxon>
        <taxon>eudicotyledons</taxon>
        <taxon>Gunneridae</taxon>
        <taxon>Pentapetalae</taxon>
        <taxon>asterids</taxon>
        <taxon>campanulids</taxon>
        <taxon>Asterales</taxon>
        <taxon>Asteraceae</taxon>
        <taxon>Carduoideae</taxon>
        <taxon>Cardueae</taxon>
        <taxon>Arctiinae</taxon>
        <taxon>Arctium</taxon>
    </lineage>
</organism>
<dbReference type="EMBL" id="CM042047">
    <property type="protein sequence ID" value="KAI3771844.1"/>
    <property type="molecule type" value="Genomic_DNA"/>
</dbReference>
<name>A0ACB9FL66_ARCLA</name>
<dbReference type="Proteomes" id="UP001055879">
    <property type="component" value="Linkage Group LG01"/>
</dbReference>
<evidence type="ECO:0000313" key="1">
    <source>
        <dbReference type="EMBL" id="KAI3771844.1"/>
    </source>
</evidence>
<keyword evidence="2" id="KW-1185">Reference proteome</keyword>
<proteinExistence type="predicted"/>